<dbReference type="SUPFAM" id="SSF52266">
    <property type="entry name" value="SGNH hydrolase"/>
    <property type="match status" value="1"/>
</dbReference>
<reference evidence="1 2" key="1">
    <citation type="submission" date="2024-01" db="EMBL/GenBank/DDBJ databases">
        <title>The genome of the rayed Mediterranean limpet Patella caerulea (Linnaeus, 1758).</title>
        <authorList>
            <person name="Anh-Thu Weber A."/>
            <person name="Halstead-Nussloch G."/>
        </authorList>
    </citation>
    <scope>NUCLEOTIDE SEQUENCE [LARGE SCALE GENOMIC DNA]</scope>
    <source>
        <strain evidence="1">AATW-2023a</strain>
        <tissue evidence="1">Whole specimen</tissue>
    </source>
</reference>
<keyword evidence="2" id="KW-1185">Reference proteome</keyword>
<dbReference type="AlphaFoldDB" id="A0AAN8J014"/>
<dbReference type="InterPro" id="IPR036514">
    <property type="entry name" value="SGNH_hydro_sf"/>
</dbReference>
<evidence type="ECO:0008006" key="3">
    <source>
        <dbReference type="Google" id="ProtNLM"/>
    </source>
</evidence>
<dbReference type="Proteomes" id="UP001347796">
    <property type="component" value="Unassembled WGS sequence"/>
</dbReference>
<sequence>MEKSAVEGVSFRPLKVVLYGSSYVKRLRQFMEHKENYANLGLDARSCHVVCWGNGGLLVSHDPFHRLGHNSYRFRNADIIIIHVGSNDLSNGLRTPARVASDILDYAQCLLEDFHPQFVVISQLLPRNIEPCHNFNSKIRETNLILSARCVNFTNINFWRHRSGLWNPVVHIYGDDGIHLSDQRGNFLFLKSLRDAVLRHVRWFHQRVCLLYSS</sequence>
<accession>A0AAN8J014</accession>
<organism evidence="1 2">
    <name type="scientific">Patella caerulea</name>
    <name type="common">Rayed Mediterranean limpet</name>
    <dbReference type="NCBI Taxonomy" id="87958"/>
    <lineage>
        <taxon>Eukaryota</taxon>
        <taxon>Metazoa</taxon>
        <taxon>Spiralia</taxon>
        <taxon>Lophotrochozoa</taxon>
        <taxon>Mollusca</taxon>
        <taxon>Gastropoda</taxon>
        <taxon>Patellogastropoda</taxon>
        <taxon>Patelloidea</taxon>
        <taxon>Patellidae</taxon>
        <taxon>Patella</taxon>
    </lineage>
</organism>
<name>A0AAN8J014_PATCE</name>
<dbReference type="Gene3D" id="3.40.50.1110">
    <property type="entry name" value="SGNH hydrolase"/>
    <property type="match status" value="1"/>
</dbReference>
<dbReference type="EMBL" id="JAZGQO010000015">
    <property type="protein sequence ID" value="KAK6168829.1"/>
    <property type="molecule type" value="Genomic_DNA"/>
</dbReference>
<proteinExistence type="predicted"/>
<evidence type="ECO:0000313" key="1">
    <source>
        <dbReference type="EMBL" id="KAK6168829.1"/>
    </source>
</evidence>
<evidence type="ECO:0000313" key="2">
    <source>
        <dbReference type="Proteomes" id="UP001347796"/>
    </source>
</evidence>
<protein>
    <recommendedName>
        <fullName evidence="3">SGNH hydrolase-type esterase domain-containing protein</fullName>
    </recommendedName>
</protein>
<comment type="caution">
    <text evidence="1">The sequence shown here is derived from an EMBL/GenBank/DDBJ whole genome shotgun (WGS) entry which is preliminary data.</text>
</comment>
<gene>
    <name evidence="1" type="ORF">SNE40_020003</name>
</gene>